<organism evidence="1 2">
    <name type="scientific">Stephania cephalantha</name>
    <dbReference type="NCBI Taxonomy" id="152367"/>
    <lineage>
        <taxon>Eukaryota</taxon>
        <taxon>Viridiplantae</taxon>
        <taxon>Streptophyta</taxon>
        <taxon>Embryophyta</taxon>
        <taxon>Tracheophyta</taxon>
        <taxon>Spermatophyta</taxon>
        <taxon>Magnoliopsida</taxon>
        <taxon>Ranunculales</taxon>
        <taxon>Menispermaceae</taxon>
        <taxon>Menispermoideae</taxon>
        <taxon>Cissampelideae</taxon>
        <taxon>Stephania</taxon>
    </lineage>
</organism>
<gene>
    <name evidence="1" type="ORF">Scep_019509</name>
</gene>
<keyword evidence="2" id="KW-1185">Reference proteome</keyword>
<dbReference type="EMBL" id="JBBNAG010000008">
    <property type="protein sequence ID" value="KAK9111990.1"/>
    <property type="molecule type" value="Genomic_DNA"/>
</dbReference>
<accession>A0AAP0IBB1</accession>
<name>A0AAP0IBB1_9MAGN</name>
<dbReference type="Proteomes" id="UP001419268">
    <property type="component" value="Unassembled WGS sequence"/>
</dbReference>
<reference evidence="1 2" key="1">
    <citation type="submission" date="2024-01" db="EMBL/GenBank/DDBJ databases">
        <title>Genome assemblies of Stephania.</title>
        <authorList>
            <person name="Yang L."/>
        </authorList>
    </citation>
    <scope>NUCLEOTIDE SEQUENCE [LARGE SCALE GENOMIC DNA]</scope>
    <source>
        <strain evidence="1">JXDWG</strain>
        <tissue evidence="1">Leaf</tissue>
    </source>
</reference>
<sequence length="50" mass="6129">MVYALGILRYLAKWIQSWAREIREKKFIHNKNVLFYRVSNKINILLSNNY</sequence>
<proteinExistence type="predicted"/>
<dbReference type="AlphaFoldDB" id="A0AAP0IBB1"/>
<comment type="caution">
    <text evidence="1">The sequence shown here is derived from an EMBL/GenBank/DDBJ whole genome shotgun (WGS) entry which is preliminary data.</text>
</comment>
<protein>
    <submittedName>
        <fullName evidence="1">Uncharacterized protein</fullName>
    </submittedName>
</protein>
<evidence type="ECO:0000313" key="2">
    <source>
        <dbReference type="Proteomes" id="UP001419268"/>
    </source>
</evidence>
<evidence type="ECO:0000313" key="1">
    <source>
        <dbReference type="EMBL" id="KAK9111990.1"/>
    </source>
</evidence>